<evidence type="ECO:0000313" key="4">
    <source>
        <dbReference type="Proteomes" id="UP000243797"/>
    </source>
</evidence>
<dbReference type="PANTHER" id="PTHR12832">
    <property type="entry name" value="TESTIS-SPECIFIC PROTEIN PBS13 T-COMPLEX 11"/>
    <property type="match status" value="1"/>
</dbReference>
<feature type="compositionally biased region" description="Low complexity" evidence="2">
    <location>
        <begin position="44"/>
        <end position="53"/>
    </location>
</feature>
<dbReference type="Proteomes" id="UP000243797">
    <property type="component" value="Unassembled WGS sequence"/>
</dbReference>
<organism evidence="3 4">
    <name type="scientific">Sphaceloma murrayae</name>
    <dbReference type="NCBI Taxonomy" id="2082308"/>
    <lineage>
        <taxon>Eukaryota</taxon>
        <taxon>Fungi</taxon>
        <taxon>Dikarya</taxon>
        <taxon>Ascomycota</taxon>
        <taxon>Pezizomycotina</taxon>
        <taxon>Dothideomycetes</taxon>
        <taxon>Dothideomycetidae</taxon>
        <taxon>Myriangiales</taxon>
        <taxon>Elsinoaceae</taxon>
        <taxon>Sphaceloma</taxon>
    </lineage>
</organism>
<feature type="compositionally biased region" description="Polar residues" evidence="2">
    <location>
        <begin position="22"/>
        <end position="33"/>
    </location>
</feature>
<dbReference type="InterPro" id="IPR008862">
    <property type="entry name" value="Tcp11"/>
</dbReference>
<reference evidence="3 4" key="1">
    <citation type="submission" date="2017-06" db="EMBL/GenBank/DDBJ databases">
        <title>Draft genome sequence of a variant of Elsinoe murrayae.</title>
        <authorList>
            <person name="Cheng Q."/>
        </authorList>
    </citation>
    <scope>NUCLEOTIDE SEQUENCE [LARGE SCALE GENOMIC DNA]</scope>
    <source>
        <strain evidence="3 4">CQ-2017a</strain>
    </source>
</reference>
<gene>
    <name evidence="3" type="ORF">CAC42_6530</name>
</gene>
<evidence type="ECO:0000256" key="2">
    <source>
        <dbReference type="SAM" id="MobiDB-lite"/>
    </source>
</evidence>
<dbReference type="OrthoDB" id="276323at2759"/>
<feature type="compositionally biased region" description="Low complexity" evidence="2">
    <location>
        <begin position="667"/>
        <end position="680"/>
    </location>
</feature>
<keyword evidence="4" id="KW-1185">Reference proteome</keyword>
<feature type="compositionally biased region" description="Polar residues" evidence="2">
    <location>
        <begin position="63"/>
        <end position="73"/>
    </location>
</feature>
<feature type="region of interest" description="Disordered" evidence="2">
    <location>
        <begin position="1"/>
        <end position="115"/>
    </location>
</feature>
<dbReference type="AlphaFoldDB" id="A0A2K1QFS0"/>
<evidence type="ECO:0008006" key="5">
    <source>
        <dbReference type="Google" id="ProtNLM"/>
    </source>
</evidence>
<dbReference type="PANTHER" id="PTHR12832:SF11">
    <property type="entry name" value="LD23868P"/>
    <property type="match status" value="1"/>
</dbReference>
<dbReference type="GO" id="GO:0010737">
    <property type="term" value="P:protein kinase A signaling"/>
    <property type="evidence" value="ECO:0007669"/>
    <property type="project" value="TreeGrafter"/>
</dbReference>
<name>A0A2K1QFS0_9PEZI</name>
<dbReference type="InParanoid" id="A0A2K1QFS0"/>
<feature type="compositionally biased region" description="Polar residues" evidence="2">
    <location>
        <begin position="101"/>
        <end position="115"/>
    </location>
</feature>
<evidence type="ECO:0000313" key="3">
    <source>
        <dbReference type="EMBL" id="PNS14017.1"/>
    </source>
</evidence>
<protein>
    <recommendedName>
        <fullName evidence="5">Protein SOK1</fullName>
    </recommendedName>
</protein>
<comment type="caution">
    <text evidence="3">The sequence shown here is derived from an EMBL/GenBank/DDBJ whole genome shotgun (WGS) entry which is preliminary data.</text>
</comment>
<dbReference type="Pfam" id="PF05794">
    <property type="entry name" value="Tcp11"/>
    <property type="match status" value="1"/>
</dbReference>
<feature type="region of interest" description="Disordered" evidence="2">
    <location>
        <begin position="646"/>
        <end position="698"/>
    </location>
</feature>
<proteinExistence type="inferred from homology"/>
<evidence type="ECO:0000256" key="1">
    <source>
        <dbReference type="ARBA" id="ARBA00010954"/>
    </source>
</evidence>
<sequence>MDTSDGPNDSRRGSVSHKQPVVLQNQTQTQSPSCRRKTEKAENPSPASIAASSTTHPLLADASPSSRTPTDNKQYAYRDASRPHVSSQARTRSLKYHRPRQSSTDTTPAAPVSSYSRNLATLTDEDIEHRLCQVLEQETGPEEGDYVTAFAKASRHPPITFESLSELDISRIINNPKLRHDVNFDKELHFRPNLDGSRGRQKLRAADDYWRALIAELVLYQIVGTKLLTSTTAQESEYWARMMRATQKRMPVMFETIRDILKTLVPERDQSVVADRIDVSMIMQEISKGVFDMMSLANWLATLLKAHCAPMRDEWIDQMVTQVQKSIEFNDQKRLVLGLRQLLGILEAMKLDVANHQIRHLRAMLIEDGVNFQTKYHLTRIHYGRTDVHRARKWFYREHRLHLSNTPSPDKLSVFISALFKSLLSSSSLSSLPENFSLDSDRLRSFRADLHSLIHTQLILDTLDRLLPNTLSAAVRNKAHETLRAALPSIIPPTRRPVDCAANIAVEVVRIVQSSISSPNLFDAPKIDLAERFLRQDLQPGSTGFHIRNRQLLLSQLPALEKSVRTHLAMTPLALHDAMFTAPLTSPAALFDKDARAQQMAAAQAKQQGKGVESVLKRIAHVAVLHWHIWAPIVYDSVVEEGEVGSPAISGYDSEGSSASGSDTESEAGSEVSEVSSAGVAGQGTEIKSESEDGEEEL</sequence>
<dbReference type="EMBL" id="NKHZ01000088">
    <property type="protein sequence ID" value="PNS14017.1"/>
    <property type="molecule type" value="Genomic_DNA"/>
</dbReference>
<accession>A0A2K1QFS0</accession>
<comment type="similarity">
    <text evidence="1">Belongs to the TCP11 family.</text>
</comment>